<protein>
    <submittedName>
        <fullName evidence="4">Acyl carrier protein phosphodiesterase</fullName>
    </submittedName>
</protein>
<dbReference type="EMBL" id="CP007139">
    <property type="protein sequence ID" value="AIE85674.1"/>
    <property type="molecule type" value="Genomic_DNA"/>
</dbReference>
<dbReference type="OrthoDB" id="8442777at2"/>
<dbReference type="HOGENOM" id="CLU_099370_1_1_0"/>
<accession>A0A068NVQ4</accession>
<dbReference type="GO" id="GO:0006633">
    <property type="term" value="P:fatty acid biosynthetic process"/>
    <property type="evidence" value="ECO:0007669"/>
    <property type="project" value="InterPro"/>
</dbReference>
<keyword evidence="3" id="KW-0443">Lipid metabolism</keyword>
<evidence type="ECO:0000256" key="3">
    <source>
        <dbReference type="ARBA" id="ARBA00023098"/>
    </source>
</evidence>
<dbReference type="Pfam" id="PF04336">
    <property type="entry name" value="ACP_PD"/>
    <property type="match status" value="1"/>
</dbReference>
<dbReference type="PANTHER" id="PTHR38764">
    <property type="entry name" value="ACYL CARRIER PROTEIN PHOSPHODIESTERASE"/>
    <property type="match status" value="1"/>
</dbReference>
<dbReference type="RefSeq" id="WP_025225763.1">
    <property type="nucleotide sequence ID" value="NZ_CP007139.1"/>
</dbReference>
<evidence type="ECO:0000256" key="2">
    <source>
        <dbReference type="ARBA" id="ARBA00022801"/>
    </source>
</evidence>
<dbReference type="eggNOG" id="COG3124">
    <property type="taxonomic scope" value="Bacteria"/>
</dbReference>
<gene>
    <name evidence="4" type="ORF">OP10G_2306</name>
</gene>
<keyword evidence="2" id="KW-0378">Hydrolase</keyword>
<name>A0A068NVQ4_FIMGI</name>
<proteinExistence type="predicted"/>
<reference evidence="4 5" key="1">
    <citation type="journal article" date="2014" name="PLoS ONE">
        <title>The first complete genome sequence of the class fimbriimonadia in the phylum armatimonadetes.</title>
        <authorList>
            <person name="Hu Z.Y."/>
            <person name="Wang Y.Z."/>
            <person name="Im W.T."/>
            <person name="Wang S.Y."/>
            <person name="Zhao G.P."/>
            <person name="Zheng H.J."/>
            <person name="Quan Z.X."/>
        </authorList>
    </citation>
    <scope>NUCLEOTIDE SEQUENCE [LARGE SCALE GENOMIC DNA]</scope>
    <source>
        <strain evidence="4">Gsoil 348</strain>
    </source>
</reference>
<dbReference type="PANTHER" id="PTHR38764:SF1">
    <property type="entry name" value="ACYL CARRIER PROTEIN PHOSPHODIESTERASE"/>
    <property type="match status" value="1"/>
</dbReference>
<evidence type="ECO:0000313" key="4">
    <source>
        <dbReference type="EMBL" id="AIE85674.1"/>
    </source>
</evidence>
<dbReference type="Proteomes" id="UP000027982">
    <property type="component" value="Chromosome"/>
</dbReference>
<keyword evidence="1" id="KW-0444">Lipid biosynthesis</keyword>
<organism evidence="4 5">
    <name type="scientific">Fimbriimonas ginsengisoli Gsoil 348</name>
    <dbReference type="NCBI Taxonomy" id="661478"/>
    <lineage>
        <taxon>Bacteria</taxon>
        <taxon>Bacillati</taxon>
        <taxon>Armatimonadota</taxon>
        <taxon>Fimbriimonadia</taxon>
        <taxon>Fimbriimonadales</taxon>
        <taxon>Fimbriimonadaceae</taxon>
        <taxon>Fimbriimonas</taxon>
    </lineage>
</organism>
<dbReference type="KEGG" id="fgi:OP10G_2306"/>
<dbReference type="GO" id="GO:0008770">
    <property type="term" value="F:[acyl-carrier-protein] phosphodiesterase activity"/>
    <property type="evidence" value="ECO:0007669"/>
    <property type="project" value="InterPro"/>
</dbReference>
<evidence type="ECO:0000313" key="5">
    <source>
        <dbReference type="Proteomes" id="UP000027982"/>
    </source>
</evidence>
<dbReference type="InterPro" id="IPR007431">
    <property type="entry name" value="ACP_PD"/>
</dbReference>
<sequence>MNHLAHLFLASADADSMAGNLAADWVKGTVGERFTPAIRAAVQMHRQIDAFVDDHPATVRACARLRIGRYGPIVVDVFNDYLLATSWDVVAMRPLEAFASESYSALLTRLDVLPEPLQTRLPRMIGDRWLERFHDLEHISRILRYLSTRLRRPGPVAEGVQVALPHLDGLRADFLDLLPDVVEFARTIDPAAAPAHRVPHTHFYSAF</sequence>
<evidence type="ECO:0000256" key="1">
    <source>
        <dbReference type="ARBA" id="ARBA00022516"/>
    </source>
</evidence>
<keyword evidence="5" id="KW-1185">Reference proteome</keyword>
<dbReference type="STRING" id="661478.OP10G_2306"/>
<dbReference type="AlphaFoldDB" id="A0A068NVQ4"/>